<gene>
    <name evidence="2" type="ORF">I5L03_04045</name>
</gene>
<dbReference type="InterPro" id="IPR003695">
    <property type="entry name" value="Ppx_GppA_N"/>
</dbReference>
<dbReference type="Pfam" id="PF02541">
    <property type="entry name" value="Ppx-GppA"/>
    <property type="match status" value="1"/>
</dbReference>
<dbReference type="Gene3D" id="1.10.3210.10">
    <property type="entry name" value="Hypothetical protein af1432"/>
    <property type="match status" value="1"/>
</dbReference>
<dbReference type="SUPFAM" id="SSF53067">
    <property type="entry name" value="Actin-like ATPase domain"/>
    <property type="match status" value="2"/>
</dbReference>
<dbReference type="PANTHER" id="PTHR30005">
    <property type="entry name" value="EXOPOLYPHOSPHATASE"/>
    <property type="match status" value="1"/>
</dbReference>
<accession>A0ABS0N1A9</accession>
<dbReference type="InterPro" id="IPR050273">
    <property type="entry name" value="GppA/Ppx_hydrolase"/>
</dbReference>
<comment type="caution">
    <text evidence="2">The sequence shown here is derived from an EMBL/GenBank/DDBJ whole genome shotgun (WGS) entry which is preliminary data.</text>
</comment>
<reference evidence="2 3" key="1">
    <citation type="submission" date="2020-11" db="EMBL/GenBank/DDBJ databases">
        <title>Erythrobacter sediminis sp. nov., a marine bacterium from a tidal flat of Garorim Bay.</title>
        <authorList>
            <person name="Kim D."/>
            <person name="Yoo Y."/>
            <person name="Kim J.-J."/>
        </authorList>
    </citation>
    <scope>NUCLEOTIDE SEQUENCE [LARGE SCALE GENOMIC DNA]</scope>
    <source>
        <strain evidence="2 3">JGD-13</strain>
    </source>
</reference>
<feature type="domain" description="Ppx/GppA phosphatase N-terminal" evidence="1">
    <location>
        <begin position="44"/>
        <end position="307"/>
    </location>
</feature>
<dbReference type="PANTHER" id="PTHR30005:SF0">
    <property type="entry name" value="RETROGRADE REGULATION PROTEIN 2"/>
    <property type="match status" value="1"/>
</dbReference>
<proteinExistence type="predicted"/>
<evidence type="ECO:0000313" key="2">
    <source>
        <dbReference type="EMBL" id="MBH5321756.1"/>
    </source>
</evidence>
<dbReference type="CDD" id="cd24052">
    <property type="entry name" value="ASKHA_NBD_HpPPX-GppA-like"/>
    <property type="match status" value="1"/>
</dbReference>
<evidence type="ECO:0000313" key="3">
    <source>
        <dbReference type="Proteomes" id="UP000602442"/>
    </source>
</evidence>
<dbReference type="InterPro" id="IPR043129">
    <property type="entry name" value="ATPase_NBD"/>
</dbReference>
<dbReference type="Gene3D" id="3.30.420.40">
    <property type="match status" value="1"/>
</dbReference>
<keyword evidence="3" id="KW-1185">Reference proteome</keyword>
<dbReference type="EMBL" id="JAEANY010000001">
    <property type="protein sequence ID" value="MBH5321756.1"/>
    <property type="molecule type" value="Genomic_DNA"/>
</dbReference>
<dbReference type="RefSeq" id="WP_197920414.1">
    <property type="nucleotide sequence ID" value="NZ_CAWPTA010000006.1"/>
</dbReference>
<name>A0ABS0N1A9_9SPHN</name>
<protein>
    <submittedName>
        <fullName evidence="2">Ppx/GppA family phosphatase</fullName>
    </submittedName>
</protein>
<sequence length="498" mass="53127">MNGVAAKRGKVMIERPDRAVIDIGSNTVRLVIYSGPPRASNVWLNEKVTARLGRDLTATGLIPQEAEDLALSGLERFAAIIDDLGVTDVAAVATAAAREAENGPEFIAKVRALGIHPRVLSGVEEATTSAFGVIGAFPGARGIVADMGGGSLELVAVEDAACHDGISLPLGTLRLPALRADGGASFDEAITAHLADAKWAKEQDGNLYLVGGTWRALASYAMHKQDYPLTDPQAFCMSPQEADATAAELSEANPDDLTSISGISSSRASGLPDAAAMLRVIIAELQPEALVISAWGIREGLLFEQLSTVARKQDPLLSAVTHFTTPRGADITNATLTAAWTAEAVDGRNRGSERIRLAATLLTQAAARIEPNLRLAHSVDWALEKRWLGLDHTGRAMIAQCLRASCGSPKIVDEYTRMASEKQLHRASAWGLANRLCRKIGAGTRISLTGSALRREDDTLVLRFDESRAYLMADTVESELANLAEWLELDHRMTVGLS</sequence>
<evidence type="ECO:0000259" key="1">
    <source>
        <dbReference type="Pfam" id="PF02541"/>
    </source>
</evidence>
<organism evidence="2 3">
    <name type="scientific">Aurantiacibacter sediminis</name>
    <dbReference type="NCBI Taxonomy" id="2793064"/>
    <lineage>
        <taxon>Bacteria</taxon>
        <taxon>Pseudomonadati</taxon>
        <taxon>Pseudomonadota</taxon>
        <taxon>Alphaproteobacteria</taxon>
        <taxon>Sphingomonadales</taxon>
        <taxon>Erythrobacteraceae</taxon>
        <taxon>Aurantiacibacter</taxon>
    </lineage>
</organism>
<dbReference type="Proteomes" id="UP000602442">
    <property type="component" value="Unassembled WGS sequence"/>
</dbReference>
<dbReference type="Gene3D" id="3.30.420.150">
    <property type="entry name" value="Exopolyphosphatase. Domain 2"/>
    <property type="match status" value="1"/>
</dbReference>